<dbReference type="AlphaFoldDB" id="A0A4C1VMP3"/>
<comment type="caution">
    <text evidence="2">The sequence shown here is derived from an EMBL/GenBank/DDBJ whole genome shotgun (WGS) entry which is preliminary data.</text>
</comment>
<dbReference type="Proteomes" id="UP000299102">
    <property type="component" value="Unassembled WGS sequence"/>
</dbReference>
<feature type="region of interest" description="Disordered" evidence="1">
    <location>
        <begin position="1"/>
        <end position="47"/>
    </location>
</feature>
<protein>
    <submittedName>
        <fullName evidence="2">Uncharacterized protein</fullName>
    </submittedName>
</protein>
<dbReference type="OrthoDB" id="329835at2759"/>
<name>A0A4C1VMP3_EUMVA</name>
<gene>
    <name evidence="2" type="ORF">EVAR_25506_1</name>
</gene>
<evidence type="ECO:0000313" key="2">
    <source>
        <dbReference type="EMBL" id="GBP39682.1"/>
    </source>
</evidence>
<dbReference type="EMBL" id="BGZK01000369">
    <property type="protein sequence ID" value="GBP39682.1"/>
    <property type="molecule type" value="Genomic_DNA"/>
</dbReference>
<reference evidence="2 3" key="1">
    <citation type="journal article" date="2019" name="Commun. Biol.">
        <title>The bagworm genome reveals a unique fibroin gene that provides high tensile strength.</title>
        <authorList>
            <person name="Kono N."/>
            <person name="Nakamura H."/>
            <person name="Ohtoshi R."/>
            <person name="Tomita M."/>
            <person name="Numata K."/>
            <person name="Arakawa K."/>
        </authorList>
    </citation>
    <scope>NUCLEOTIDE SEQUENCE [LARGE SCALE GENOMIC DNA]</scope>
</reference>
<sequence>MLQRSSADERSDDDASSGGERSDGDDVPERCAGARTSTPDASVTAPTARKAVTLQCCARQTDHVEWERDAHSRPLSFAAVVPRSTSIAASGVRPDLVSHGSKIDYPFPCPKIDCPYPARPASAHPNIVRPRPYYLSLLLFA</sequence>
<evidence type="ECO:0000313" key="3">
    <source>
        <dbReference type="Proteomes" id="UP000299102"/>
    </source>
</evidence>
<proteinExistence type="predicted"/>
<accession>A0A4C1VMP3</accession>
<evidence type="ECO:0000256" key="1">
    <source>
        <dbReference type="SAM" id="MobiDB-lite"/>
    </source>
</evidence>
<keyword evidence="3" id="KW-1185">Reference proteome</keyword>
<feature type="compositionally biased region" description="Polar residues" evidence="1">
    <location>
        <begin position="35"/>
        <end position="45"/>
    </location>
</feature>
<organism evidence="2 3">
    <name type="scientific">Eumeta variegata</name>
    <name type="common">Bagworm moth</name>
    <name type="synonym">Eumeta japonica</name>
    <dbReference type="NCBI Taxonomy" id="151549"/>
    <lineage>
        <taxon>Eukaryota</taxon>
        <taxon>Metazoa</taxon>
        <taxon>Ecdysozoa</taxon>
        <taxon>Arthropoda</taxon>
        <taxon>Hexapoda</taxon>
        <taxon>Insecta</taxon>
        <taxon>Pterygota</taxon>
        <taxon>Neoptera</taxon>
        <taxon>Endopterygota</taxon>
        <taxon>Lepidoptera</taxon>
        <taxon>Glossata</taxon>
        <taxon>Ditrysia</taxon>
        <taxon>Tineoidea</taxon>
        <taxon>Psychidae</taxon>
        <taxon>Oiketicinae</taxon>
        <taxon>Eumeta</taxon>
    </lineage>
</organism>
<feature type="compositionally biased region" description="Basic and acidic residues" evidence="1">
    <location>
        <begin position="20"/>
        <end position="29"/>
    </location>
</feature>